<dbReference type="FunFam" id="3.40.720.10:FF:000017">
    <property type="entry name" value="Predicted protein"/>
    <property type="match status" value="1"/>
</dbReference>
<dbReference type="InterPro" id="IPR004245">
    <property type="entry name" value="DUF229"/>
</dbReference>
<evidence type="ECO:0008006" key="3">
    <source>
        <dbReference type="Google" id="ProtNLM"/>
    </source>
</evidence>
<evidence type="ECO:0000313" key="2">
    <source>
        <dbReference type="Proteomes" id="UP001549921"/>
    </source>
</evidence>
<dbReference type="PANTHER" id="PTHR10974">
    <property type="entry name" value="FI08016P-RELATED"/>
    <property type="match status" value="1"/>
</dbReference>
<sequence length="568" mass="65717">MIVNLKSALITSIGIVPLFAVITNLSHAQSAHSQILFVNATLQDSSETNDKKYVMENEGCSVPHITHDPTWDVFQYSAKLNPCLQNQHPLIKKNKTHIWISNRNSSYNRALDNPNFKCCYTILQLHSIKKRDKSSSLRNCMYFKNTILAKNEFIRITCSYKTSVIYDEKFVFAVKKPFTRQRPNPFPSLSNQSAYNVVILGLSSISRLKFHRTMKDTSNFAKNQGAIELFGYNKVADNTYQNVIPTIVGMSAEQLSRTCWPNTLATLDHCPYIWERFKDSGYYTVLAEDTTEDGIFKTNHSHFSANPTDYYFHPFTNKTNLNRNQQQSDCMGDEYYYLVALNYIRDLMSILSPSKLFALFWESSISRKKNNFPNSLDTDYTRFLQNLNSRGFLNETFIFVLSDRGMKHGDIRLTNRHGKSEERLRRLEERLPVASILVPPSFGEKYPLAYENLKTNSRRLSTAYDVHETLIDLINLSAISNEELIERTRTHYTKKKGISLFLPIPGNRTCRSAGIKKQWCACTDYKTKTRLVPRIYKKMNKVVTPKKLKMKRRMRNISTENFVSVNHT</sequence>
<reference evidence="1 2" key="1">
    <citation type="submission" date="2024-06" db="EMBL/GenBank/DDBJ databases">
        <title>A chromosome-level genome assembly of beet webworm, Loxostege sticticalis.</title>
        <authorList>
            <person name="Zhang Y."/>
        </authorList>
    </citation>
    <scope>NUCLEOTIDE SEQUENCE [LARGE SCALE GENOMIC DNA]</scope>
    <source>
        <strain evidence="1">AQ028</strain>
        <tissue evidence="1">Male pupae</tissue>
    </source>
</reference>
<protein>
    <recommendedName>
        <fullName evidence="3">Sulfatase N-terminal domain-containing protein</fullName>
    </recommendedName>
</protein>
<dbReference type="EMBL" id="JBEDNZ010000004">
    <property type="protein sequence ID" value="KAL0849422.1"/>
    <property type="molecule type" value="Genomic_DNA"/>
</dbReference>
<accession>A0ABD0TJA4</accession>
<name>A0ABD0TJA4_LOXSC</name>
<dbReference type="Gene3D" id="3.40.720.10">
    <property type="entry name" value="Alkaline Phosphatase, subunit A"/>
    <property type="match status" value="1"/>
</dbReference>
<dbReference type="Proteomes" id="UP001549921">
    <property type="component" value="Unassembled WGS sequence"/>
</dbReference>
<proteinExistence type="predicted"/>
<dbReference type="InterPro" id="IPR017850">
    <property type="entry name" value="Alkaline_phosphatase_core_sf"/>
</dbReference>
<comment type="caution">
    <text evidence="1">The sequence shown here is derived from an EMBL/GenBank/DDBJ whole genome shotgun (WGS) entry which is preliminary data.</text>
</comment>
<dbReference type="SUPFAM" id="SSF53649">
    <property type="entry name" value="Alkaline phosphatase-like"/>
    <property type="match status" value="1"/>
</dbReference>
<dbReference type="AlphaFoldDB" id="A0ABD0TJA4"/>
<organism evidence="1 2">
    <name type="scientific">Loxostege sticticalis</name>
    <name type="common">Beet webworm moth</name>
    <dbReference type="NCBI Taxonomy" id="481309"/>
    <lineage>
        <taxon>Eukaryota</taxon>
        <taxon>Metazoa</taxon>
        <taxon>Ecdysozoa</taxon>
        <taxon>Arthropoda</taxon>
        <taxon>Hexapoda</taxon>
        <taxon>Insecta</taxon>
        <taxon>Pterygota</taxon>
        <taxon>Neoptera</taxon>
        <taxon>Endopterygota</taxon>
        <taxon>Lepidoptera</taxon>
        <taxon>Glossata</taxon>
        <taxon>Ditrysia</taxon>
        <taxon>Pyraloidea</taxon>
        <taxon>Crambidae</taxon>
        <taxon>Pyraustinae</taxon>
        <taxon>Loxostege</taxon>
    </lineage>
</organism>
<dbReference type="Pfam" id="PF02995">
    <property type="entry name" value="DUF229"/>
    <property type="match status" value="1"/>
</dbReference>
<evidence type="ECO:0000313" key="1">
    <source>
        <dbReference type="EMBL" id="KAL0849422.1"/>
    </source>
</evidence>
<dbReference type="CDD" id="cd16021">
    <property type="entry name" value="ALP_like"/>
    <property type="match status" value="1"/>
</dbReference>
<gene>
    <name evidence="1" type="ORF">ABMA28_013714</name>
</gene>
<dbReference type="PANTHER" id="PTHR10974:SF1">
    <property type="entry name" value="FI08016P-RELATED"/>
    <property type="match status" value="1"/>
</dbReference>